<dbReference type="OrthoDB" id="787137at2759"/>
<proteinExistence type="predicted"/>
<dbReference type="InterPro" id="IPR016181">
    <property type="entry name" value="Acyl_CoA_acyltransferase"/>
</dbReference>
<gene>
    <name evidence="1" type="ORF">ANCDUO_06038</name>
</gene>
<name>A0A0C2H2J2_9BILA</name>
<dbReference type="AlphaFoldDB" id="A0A0C2H2J2"/>
<evidence type="ECO:0000313" key="1">
    <source>
        <dbReference type="EMBL" id="KIH63656.1"/>
    </source>
</evidence>
<dbReference type="SUPFAM" id="SSF55729">
    <property type="entry name" value="Acyl-CoA N-acyltransferases (Nat)"/>
    <property type="match status" value="1"/>
</dbReference>
<sequence length="80" mass="9089">MSKRAKYPGTPERPFSDLGEISYKKYWLTPTLTTDQLVNHSARITMNRSLLFNIGNSLVSTLWPVEALRTPDEVFGNETS</sequence>
<keyword evidence="2" id="KW-1185">Reference proteome</keyword>
<reference evidence="1 2" key="1">
    <citation type="submission" date="2013-12" db="EMBL/GenBank/DDBJ databases">
        <title>Draft genome of the parsitic nematode Ancylostoma duodenale.</title>
        <authorList>
            <person name="Mitreva M."/>
        </authorList>
    </citation>
    <scope>NUCLEOTIDE SEQUENCE [LARGE SCALE GENOMIC DNA]</scope>
    <source>
        <strain evidence="1 2">Zhejiang</strain>
    </source>
</reference>
<dbReference type="EMBL" id="KN728519">
    <property type="protein sequence ID" value="KIH63656.1"/>
    <property type="molecule type" value="Genomic_DNA"/>
</dbReference>
<dbReference type="InterPro" id="IPR036388">
    <property type="entry name" value="WH-like_DNA-bd_sf"/>
</dbReference>
<evidence type="ECO:0000313" key="2">
    <source>
        <dbReference type="Proteomes" id="UP000054047"/>
    </source>
</evidence>
<accession>A0A0C2H2J2</accession>
<dbReference type="Gene3D" id="3.40.630.30">
    <property type="match status" value="1"/>
</dbReference>
<dbReference type="Proteomes" id="UP000054047">
    <property type="component" value="Unassembled WGS sequence"/>
</dbReference>
<protein>
    <submittedName>
        <fullName evidence="1">Uncharacterized protein</fullName>
    </submittedName>
</protein>
<dbReference type="Gene3D" id="1.10.10.10">
    <property type="entry name" value="Winged helix-like DNA-binding domain superfamily/Winged helix DNA-binding domain"/>
    <property type="match status" value="1"/>
</dbReference>
<organism evidence="1 2">
    <name type="scientific">Ancylostoma duodenale</name>
    <dbReference type="NCBI Taxonomy" id="51022"/>
    <lineage>
        <taxon>Eukaryota</taxon>
        <taxon>Metazoa</taxon>
        <taxon>Ecdysozoa</taxon>
        <taxon>Nematoda</taxon>
        <taxon>Chromadorea</taxon>
        <taxon>Rhabditida</taxon>
        <taxon>Rhabditina</taxon>
        <taxon>Rhabditomorpha</taxon>
        <taxon>Strongyloidea</taxon>
        <taxon>Ancylostomatidae</taxon>
        <taxon>Ancylostomatinae</taxon>
        <taxon>Ancylostoma</taxon>
    </lineage>
</organism>